<name>A0A0F3QHQ6_RICBE</name>
<dbReference type="SMART" id="SM00028">
    <property type="entry name" value="TPR"/>
    <property type="match status" value="2"/>
</dbReference>
<dbReference type="AlphaFoldDB" id="A0A0F3QHQ6"/>
<dbReference type="Gene3D" id="1.25.40.10">
    <property type="entry name" value="Tetratricopeptide repeat domain"/>
    <property type="match status" value="1"/>
</dbReference>
<dbReference type="PATRIC" id="fig|1359194.3.peg.290"/>
<organism evidence="1 2">
    <name type="scientific">Rickettsia bellii str. RML Mogi</name>
    <dbReference type="NCBI Taxonomy" id="1359194"/>
    <lineage>
        <taxon>Bacteria</taxon>
        <taxon>Pseudomonadati</taxon>
        <taxon>Pseudomonadota</taxon>
        <taxon>Alphaproteobacteria</taxon>
        <taxon>Rickettsiales</taxon>
        <taxon>Rickettsiaceae</taxon>
        <taxon>Rickettsieae</taxon>
        <taxon>Rickettsia</taxon>
        <taxon>belli group</taxon>
    </lineage>
</organism>
<comment type="caution">
    <text evidence="1">The sequence shown here is derived from an EMBL/GenBank/DDBJ whole genome shotgun (WGS) entry which is preliminary data.</text>
</comment>
<sequence length="173" mass="19797">MQKRVKKETNVIFGRIFTQKAIALFGLGEKDKALEYADKAIEIFKNNDKSFMSRRMPDVFNPAIAITCTIRGDILFASGKLEEALDSYMDARGIYFNVYRRNYKNVAQVSEVNLKGAKVACKRKDTLNYKFFAKPQIIDFGAEHPDSIEMLEYCKTYGMGLISNKAYIDKSKK</sequence>
<protein>
    <submittedName>
        <fullName evidence="1">Tetratricopeptide repeat family protein</fullName>
    </submittedName>
</protein>
<proteinExistence type="predicted"/>
<dbReference type="InterPro" id="IPR011990">
    <property type="entry name" value="TPR-like_helical_dom_sf"/>
</dbReference>
<gene>
    <name evidence="1" type="ORF">RBEMOGI_0283</name>
</gene>
<dbReference type="Proteomes" id="UP000033689">
    <property type="component" value="Unassembled WGS sequence"/>
</dbReference>
<dbReference type="SUPFAM" id="SSF48452">
    <property type="entry name" value="TPR-like"/>
    <property type="match status" value="1"/>
</dbReference>
<reference evidence="1 2" key="1">
    <citation type="submission" date="2015-02" db="EMBL/GenBank/DDBJ databases">
        <title>Genome Sequencing of Rickettsiales.</title>
        <authorList>
            <person name="Daugherty S.C."/>
            <person name="Su Q."/>
            <person name="Abolude K."/>
            <person name="Beier-Sexton M."/>
            <person name="Carlyon J.A."/>
            <person name="Carter R."/>
            <person name="Day N.P."/>
            <person name="Dumler S.J."/>
            <person name="Dyachenko V."/>
            <person name="Godinez A."/>
            <person name="Kurtti T.J."/>
            <person name="Lichay M."/>
            <person name="Mullins K.E."/>
            <person name="Ott S."/>
            <person name="Pappas-Brown V."/>
            <person name="Paris D.H."/>
            <person name="Patel P."/>
            <person name="Richards A.L."/>
            <person name="Sadzewicz L."/>
            <person name="Sears K."/>
            <person name="Seidman D."/>
            <person name="Sengamalay N."/>
            <person name="Stenos J."/>
            <person name="Tallon L.J."/>
            <person name="Vincent G."/>
            <person name="Fraser C.M."/>
            <person name="Munderloh U."/>
            <person name="Dunning-Hotopp J.C."/>
        </authorList>
    </citation>
    <scope>NUCLEOTIDE SEQUENCE [LARGE SCALE GENOMIC DNA]</scope>
    <source>
        <strain evidence="1 2">RML Mogi</strain>
    </source>
</reference>
<dbReference type="InterPro" id="IPR019734">
    <property type="entry name" value="TPR_rpt"/>
</dbReference>
<accession>A0A0F3QHQ6</accession>
<evidence type="ECO:0000313" key="2">
    <source>
        <dbReference type="Proteomes" id="UP000033689"/>
    </source>
</evidence>
<dbReference type="Pfam" id="PF13181">
    <property type="entry name" value="TPR_8"/>
    <property type="match status" value="1"/>
</dbReference>
<dbReference type="RefSeq" id="WP_231569858.1">
    <property type="nucleotide sequence ID" value="NZ_LAOJ01000001.1"/>
</dbReference>
<dbReference type="EMBL" id="LAOJ01000001">
    <property type="protein sequence ID" value="KJV91676.1"/>
    <property type="molecule type" value="Genomic_DNA"/>
</dbReference>
<evidence type="ECO:0000313" key="1">
    <source>
        <dbReference type="EMBL" id="KJV91676.1"/>
    </source>
</evidence>